<proteinExistence type="predicted"/>
<evidence type="ECO:0000313" key="1">
    <source>
        <dbReference type="EMBL" id="VDP78320.1"/>
    </source>
</evidence>
<dbReference type="Proteomes" id="UP000272942">
    <property type="component" value="Unassembled WGS sequence"/>
</dbReference>
<reference evidence="1 2" key="2">
    <citation type="submission" date="2018-11" db="EMBL/GenBank/DDBJ databases">
        <authorList>
            <consortium name="Pathogen Informatics"/>
        </authorList>
    </citation>
    <scope>NUCLEOTIDE SEQUENCE [LARGE SCALE GENOMIC DNA]</scope>
    <source>
        <strain evidence="1 2">Egypt</strain>
    </source>
</reference>
<evidence type="ECO:0000313" key="3">
    <source>
        <dbReference type="WBParaSite" id="ECPE_0000643001-mRNA-1"/>
    </source>
</evidence>
<protein>
    <submittedName>
        <fullName evidence="3">Apple domain-containing protein</fullName>
    </submittedName>
</protein>
<keyword evidence="2" id="KW-1185">Reference proteome</keyword>
<evidence type="ECO:0000313" key="2">
    <source>
        <dbReference type="Proteomes" id="UP000272942"/>
    </source>
</evidence>
<organism evidence="3">
    <name type="scientific">Echinostoma caproni</name>
    <dbReference type="NCBI Taxonomy" id="27848"/>
    <lineage>
        <taxon>Eukaryota</taxon>
        <taxon>Metazoa</taxon>
        <taxon>Spiralia</taxon>
        <taxon>Lophotrochozoa</taxon>
        <taxon>Platyhelminthes</taxon>
        <taxon>Trematoda</taxon>
        <taxon>Digenea</taxon>
        <taxon>Plagiorchiida</taxon>
        <taxon>Echinostomata</taxon>
        <taxon>Echinostomatoidea</taxon>
        <taxon>Echinostomatidae</taxon>
        <taxon>Echinostoma</taxon>
    </lineage>
</organism>
<dbReference type="EMBL" id="UZAN01043417">
    <property type="protein sequence ID" value="VDP78320.1"/>
    <property type="molecule type" value="Genomic_DNA"/>
</dbReference>
<name>A0A183AHI2_9TREM</name>
<gene>
    <name evidence="1" type="ORF">ECPE_LOCUS6417</name>
</gene>
<dbReference type="WBParaSite" id="ECPE_0000643001-mRNA-1">
    <property type="protein sequence ID" value="ECPE_0000643001-mRNA-1"/>
    <property type="gene ID" value="ECPE_0000643001"/>
</dbReference>
<dbReference type="OrthoDB" id="10351108at2759"/>
<accession>A0A183AHI2</accession>
<dbReference type="SUPFAM" id="SSF57414">
    <property type="entry name" value="Hairpin loop containing domain-like"/>
    <property type="match status" value="1"/>
</dbReference>
<sequence length="249" mass="28127">MTAFQTNLNHSSCSDKITEVDANLTVVQLSSTHNVCVAHEECRQYGERMGLYMFLIGRHFTRLPDECIAGEKDVWTSLNDLLINSGTSKTGWKDADPRDPLFASSDNSFNWLEGQPGGNEHAVGLEKKSRKIHDIPMLWRGNPHQIVCQMAWSVSTSHPIMVLSQFRSDYPSVIRELISQSTTEDSCYESFTSTTAIECAKKCYLNAYCRSSYFHNDSNTCISMLYVDAKVPSKFAQLIGPWKRYARTA</sequence>
<reference evidence="3" key="1">
    <citation type="submission" date="2016-06" db="UniProtKB">
        <authorList>
            <consortium name="WormBaseParasite"/>
        </authorList>
    </citation>
    <scope>IDENTIFICATION</scope>
</reference>
<dbReference type="AlphaFoldDB" id="A0A183AHI2"/>